<feature type="compositionally biased region" description="Polar residues" evidence="1">
    <location>
        <begin position="567"/>
        <end position="579"/>
    </location>
</feature>
<sequence>MASAGYMRMHLVPYSTDQETPLCDGSFSENATAKCTSLKRGSESVEDSDEDYYSSQEYIEGSNYPKRRRQYFDLDMPPTKPWRGPPLHDPELYETIQRLGKMSGAYMGAGANVVLKFEPFGSPSPSPMEDEANVKRNSVHENSRDMASRREQGMSGRAESLQPPPFSPLTPRSEQTEETSVEELARRGVQALYASIRAAQGKDAQGERIHEDGVQEMEVEQPHDQVTEGQTGGKKLPELSALQEEMERDVSAHARSVSGQSTIPEETEERSSPPVAPGPRRGKKDLGQPPITEAASEKPDTSSSKPTASQGNASKTSGYDSDFLTGRERTPSRPPPSVPPSPTEGMKRIGRVRLYAAFPRVMNFRRIRTWAGRRVKAPSIRKVHTSANLLPRPCLTRPGRRDVKFFREPFPVSESPSVASLQPVPPDPYAHLFPDRDIPIPSIEDPTPVPEAQAPVSAPRGGAPRRARIRIGPPRGRSNRQRIPPASEAHQPSGLANEASQPTTAAAAPDAPTLALGTAAAAPSGHLAGAPAARGVPRRRARTRPGPPPRGRIRQPDIAPRAEALSESATVGPSVTGETRSLPRVQAPGEAEEQIQPATESTAQPPATVPGTGDARTTIRANTAARRAPPQNQPSHEGRLEEPNQNQNEGQERTAAPVPRQGRGAAKATATAPLPRPEGRVTRAAARAAAAAAQAAEAAANAPTEDIQEEEEEEETQPGPARAPVKKGRGGKAASAVAAKGKATAKPAGRKRPAAKSLKAVKVEEVDDEDESEVEESDEEQVEVAPVPKGKKTAKGVSKASGTSTAKKSGTGKRAAPKKGGRKK</sequence>
<dbReference type="VEuPathDB" id="FungiDB:UREG_06864"/>
<dbReference type="OrthoDB" id="4207717at2759"/>
<protein>
    <submittedName>
        <fullName evidence="2">Uncharacterized protein</fullName>
    </submittedName>
</protein>
<feature type="compositionally biased region" description="Low complexity" evidence="1">
    <location>
        <begin position="502"/>
        <end position="535"/>
    </location>
</feature>
<feature type="compositionally biased region" description="Pro residues" evidence="1">
    <location>
        <begin position="332"/>
        <end position="342"/>
    </location>
</feature>
<dbReference type="AlphaFoldDB" id="C4JWC2"/>
<dbReference type="OMA" id="CPQLTRP"/>
<feature type="compositionally biased region" description="Low complexity" evidence="1">
    <location>
        <begin position="798"/>
        <end position="814"/>
    </location>
</feature>
<organism evidence="2 3">
    <name type="scientific">Uncinocarpus reesii (strain UAMH 1704)</name>
    <dbReference type="NCBI Taxonomy" id="336963"/>
    <lineage>
        <taxon>Eukaryota</taxon>
        <taxon>Fungi</taxon>
        <taxon>Dikarya</taxon>
        <taxon>Ascomycota</taxon>
        <taxon>Pezizomycotina</taxon>
        <taxon>Eurotiomycetes</taxon>
        <taxon>Eurotiomycetidae</taxon>
        <taxon>Onygenales</taxon>
        <taxon>Onygenaceae</taxon>
        <taxon>Uncinocarpus</taxon>
    </lineage>
</organism>
<accession>C4JWC2</accession>
<feature type="compositionally biased region" description="Acidic residues" evidence="1">
    <location>
        <begin position="765"/>
        <end position="782"/>
    </location>
</feature>
<dbReference type="GeneID" id="8437392"/>
<feature type="compositionally biased region" description="Polar residues" evidence="1">
    <location>
        <begin position="301"/>
        <end position="319"/>
    </location>
</feature>
<feature type="region of interest" description="Disordered" evidence="1">
    <location>
        <begin position="34"/>
        <end position="54"/>
    </location>
</feature>
<reference evidence="3" key="1">
    <citation type="journal article" date="2009" name="Genome Res.">
        <title>Comparative genomic analyses of the human fungal pathogens Coccidioides and their relatives.</title>
        <authorList>
            <person name="Sharpton T.J."/>
            <person name="Stajich J.E."/>
            <person name="Rounsley S.D."/>
            <person name="Gardner M.J."/>
            <person name="Wortman J.R."/>
            <person name="Jordar V.S."/>
            <person name="Maiti R."/>
            <person name="Kodira C.D."/>
            <person name="Neafsey D.E."/>
            <person name="Zeng Q."/>
            <person name="Hung C.-Y."/>
            <person name="McMahan C."/>
            <person name="Muszewska A."/>
            <person name="Grynberg M."/>
            <person name="Mandel M.A."/>
            <person name="Kellner E.M."/>
            <person name="Barker B.M."/>
            <person name="Galgiani J.N."/>
            <person name="Orbach M.J."/>
            <person name="Kirkland T.N."/>
            <person name="Cole G.T."/>
            <person name="Henn M.R."/>
            <person name="Birren B.W."/>
            <person name="Taylor J.W."/>
        </authorList>
    </citation>
    <scope>NUCLEOTIDE SEQUENCE [LARGE SCALE GENOMIC DNA]</scope>
    <source>
        <strain evidence="3">UAMH 1704</strain>
    </source>
</reference>
<dbReference type="KEGG" id="ure:UREG_06864"/>
<gene>
    <name evidence="2" type="ORF">UREG_06864</name>
</gene>
<keyword evidence="3" id="KW-1185">Reference proteome</keyword>
<dbReference type="RefSeq" id="XP_002583897.1">
    <property type="nucleotide sequence ID" value="XM_002583851.1"/>
</dbReference>
<feature type="compositionally biased region" description="Basic and acidic residues" evidence="1">
    <location>
        <begin position="204"/>
        <end position="213"/>
    </location>
</feature>
<evidence type="ECO:0000313" key="3">
    <source>
        <dbReference type="Proteomes" id="UP000002058"/>
    </source>
</evidence>
<evidence type="ECO:0000313" key="2">
    <source>
        <dbReference type="EMBL" id="EEP81999.1"/>
    </source>
</evidence>
<dbReference type="eggNOG" id="ENOG502RAW9">
    <property type="taxonomic scope" value="Eukaryota"/>
</dbReference>
<feature type="compositionally biased region" description="Basic residues" evidence="1">
    <location>
        <begin position="815"/>
        <end position="824"/>
    </location>
</feature>
<feature type="region of interest" description="Disordered" evidence="1">
    <location>
        <begin position="123"/>
        <end position="185"/>
    </location>
</feature>
<dbReference type="InParanoid" id="C4JWC2"/>
<name>C4JWC2_UNCRE</name>
<evidence type="ECO:0000256" key="1">
    <source>
        <dbReference type="SAM" id="MobiDB-lite"/>
    </source>
</evidence>
<feature type="compositionally biased region" description="Low complexity" evidence="1">
    <location>
        <begin position="615"/>
        <end position="628"/>
    </location>
</feature>
<feature type="compositionally biased region" description="Basic and acidic residues" evidence="1">
    <location>
        <begin position="132"/>
        <end position="152"/>
    </location>
</feature>
<feature type="compositionally biased region" description="Polar residues" evidence="1">
    <location>
        <begin position="596"/>
        <end position="605"/>
    </location>
</feature>
<feature type="compositionally biased region" description="Low complexity" evidence="1">
    <location>
        <begin position="684"/>
        <end position="702"/>
    </location>
</feature>
<feature type="region of interest" description="Disordered" evidence="1">
    <location>
        <begin position="199"/>
        <end position="346"/>
    </location>
</feature>
<dbReference type="Proteomes" id="UP000002058">
    <property type="component" value="Unassembled WGS sequence"/>
</dbReference>
<feature type="compositionally biased region" description="Low complexity" evidence="1">
    <location>
        <begin position="732"/>
        <end position="747"/>
    </location>
</feature>
<feature type="compositionally biased region" description="Acidic residues" evidence="1">
    <location>
        <begin position="706"/>
        <end position="716"/>
    </location>
</feature>
<dbReference type="EMBL" id="CH476618">
    <property type="protein sequence ID" value="EEP81999.1"/>
    <property type="molecule type" value="Genomic_DNA"/>
</dbReference>
<proteinExistence type="predicted"/>
<feature type="region of interest" description="Disordered" evidence="1">
    <location>
        <begin position="414"/>
        <end position="824"/>
    </location>
</feature>
<dbReference type="HOGENOM" id="CLU_348829_0_0_1"/>